<accession>A0AAD9N8Y5</accession>
<name>A0AAD9N8Y5_9ANNE</name>
<feature type="transmembrane region" description="Helical" evidence="6">
    <location>
        <begin position="212"/>
        <end position="231"/>
    </location>
</feature>
<dbReference type="GO" id="GO:0016020">
    <property type="term" value="C:membrane"/>
    <property type="evidence" value="ECO:0007669"/>
    <property type="project" value="UniProtKB-SubCell"/>
</dbReference>
<evidence type="ECO:0000313" key="8">
    <source>
        <dbReference type="Proteomes" id="UP001208570"/>
    </source>
</evidence>
<dbReference type="PANTHER" id="PTHR31154:SF4">
    <property type="entry name" value="MEMBRANE TRANSPORTER PROTEIN"/>
    <property type="match status" value="1"/>
</dbReference>
<feature type="transmembrane region" description="Helical" evidence="6">
    <location>
        <begin position="287"/>
        <end position="306"/>
    </location>
</feature>
<evidence type="ECO:0000313" key="7">
    <source>
        <dbReference type="EMBL" id="KAK2158469.1"/>
    </source>
</evidence>
<reference evidence="7" key="1">
    <citation type="journal article" date="2023" name="Mol. Biol. Evol.">
        <title>Third-Generation Sequencing Reveals the Adaptive Role of the Epigenome in Three Deep-Sea Polychaetes.</title>
        <authorList>
            <person name="Perez M."/>
            <person name="Aroh O."/>
            <person name="Sun Y."/>
            <person name="Lan Y."/>
            <person name="Juniper S.K."/>
            <person name="Young C.R."/>
            <person name="Angers B."/>
            <person name="Qian P.Y."/>
        </authorList>
    </citation>
    <scope>NUCLEOTIDE SEQUENCE</scope>
    <source>
        <strain evidence="7">P08H-3</strain>
    </source>
</reference>
<dbReference type="AlphaFoldDB" id="A0AAD9N8Y5"/>
<feature type="transmembrane region" description="Helical" evidence="6">
    <location>
        <begin position="251"/>
        <end position="280"/>
    </location>
</feature>
<evidence type="ECO:0000256" key="1">
    <source>
        <dbReference type="ARBA" id="ARBA00004141"/>
    </source>
</evidence>
<keyword evidence="2 6" id="KW-0812">Transmembrane</keyword>
<feature type="region of interest" description="Disordered" evidence="5">
    <location>
        <begin position="409"/>
        <end position="443"/>
    </location>
</feature>
<feature type="transmembrane region" description="Helical" evidence="6">
    <location>
        <begin position="346"/>
        <end position="367"/>
    </location>
</feature>
<gene>
    <name evidence="7" type="ORF">LSH36_169g01005</name>
</gene>
<dbReference type="Proteomes" id="UP001208570">
    <property type="component" value="Unassembled WGS sequence"/>
</dbReference>
<keyword evidence="8" id="KW-1185">Reference proteome</keyword>
<keyword evidence="3 6" id="KW-1133">Transmembrane helix</keyword>
<feature type="transmembrane region" description="Helical" evidence="6">
    <location>
        <begin position="117"/>
        <end position="145"/>
    </location>
</feature>
<feature type="transmembrane region" description="Helical" evidence="6">
    <location>
        <begin position="373"/>
        <end position="395"/>
    </location>
</feature>
<feature type="transmembrane region" description="Helical" evidence="6">
    <location>
        <begin position="318"/>
        <end position="339"/>
    </location>
</feature>
<dbReference type="Pfam" id="PF01925">
    <property type="entry name" value="TauE"/>
    <property type="match status" value="1"/>
</dbReference>
<feature type="transmembrane region" description="Helical" evidence="6">
    <location>
        <begin position="79"/>
        <end position="97"/>
    </location>
</feature>
<evidence type="ECO:0000256" key="6">
    <source>
        <dbReference type="SAM" id="Phobius"/>
    </source>
</evidence>
<proteinExistence type="predicted"/>
<comment type="caution">
    <text evidence="7">The sequence shown here is derived from an EMBL/GenBank/DDBJ whole genome shotgun (WGS) entry which is preliminary data.</text>
</comment>
<evidence type="ECO:0000256" key="5">
    <source>
        <dbReference type="SAM" id="MobiDB-lite"/>
    </source>
</evidence>
<organism evidence="7 8">
    <name type="scientific">Paralvinella palmiformis</name>
    <dbReference type="NCBI Taxonomy" id="53620"/>
    <lineage>
        <taxon>Eukaryota</taxon>
        <taxon>Metazoa</taxon>
        <taxon>Spiralia</taxon>
        <taxon>Lophotrochozoa</taxon>
        <taxon>Annelida</taxon>
        <taxon>Polychaeta</taxon>
        <taxon>Sedentaria</taxon>
        <taxon>Canalipalpata</taxon>
        <taxon>Terebellida</taxon>
        <taxon>Terebelliformia</taxon>
        <taxon>Alvinellidae</taxon>
        <taxon>Paralvinella</taxon>
    </lineage>
</organism>
<evidence type="ECO:0000256" key="3">
    <source>
        <dbReference type="ARBA" id="ARBA00022989"/>
    </source>
</evidence>
<feature type="compositionally biased region" description="Basic and acidic residues" evidence="5">
    <location>
        <begin position="434"/>
        <end position="443"/>
    </location>
</feature>
<dbReference type="PANTHER" id="PTHR31154">
    <property type="entry name" value="MEMBRANE TRANSPORTER PROTEIN"/>
    <property type="match status" value="1"/>
</dbReference>
<dbReference type="InterPro" id="IPR002781">
    <property type="entry name" value="TM_pro_TauE-like"/>
</dbReference>
<feature type="transmembrane region" description="Helical" evidence="6">
    <location>
        <begin position="180"/>
        <end position="200"/>
    </location>
</feature>
<evidence type="ECO:0008006" key="9">
    <source>
        <dbReference type="Google" id="ProtNLM"/>
    </source>
</evidence>
<comment type="subcellular location">
    <subcellularLocation>
        <location evidence="1">Membrane</location>
        <topology evidence="1">Multi-pass membrane protein</topology>
    </subcellularLocation>
</comment>
<evidence type="ECO:0000256" key="2">
    <source>
        <dbReference type="ARBA" id="ARBA00022692"/>
    </source>
</evidence>
<protein>
    <recommendedName>
        <fullName evidence="9">Membrane transporter protein</fullName>
    </recommendedName>
</protein>
<sequence length="443" mass="49113">MCKARVTLRELLVKSTIYGYCVESIIFISFVTTGRKCCRYGCAFWCKKYFWEGQELSGSPQQNLDDLSRGERFLINHRRAIGIIVPVSIWQFFWWAMFFDRGFWQEQYFPTKYPLSVAMIIGGTIAGMTSVGGGAVAFPVLTLVLNVPPSIARDVSLMIQSSGMTAASFSIFFMRVCVEWHALILCSLGSLAGIIFGLYVVDPAMSSSMKKLSFVSIWLSFAFVLVILNRAHKRRTFSSIPNFGVWKGISLVVGGFVGGIFTAFAGTGLDICAFMVLTLLFRISEKVATPTTVVLMAFNSVIALYWRTIMIKAVTVTAWQYIAVTFPVVTIMAPVGSLLGTHFHRLVLAALVIVLNIVAYILAFIIVRPLTPLLIGSSVGILVGCFLLFIALTYIGQKMLERYEAVEVEDEDRERATTSGDTGSKNEAYVNYSYKEDNTSSSL</sequence>
<dbReference type="EMBL" id="JAODUP010000169">
    <property type="protein sequence ID" value="KAK2158469.1"/>
    <property type="molecule type" value="Genomic_DNA"/>
</dbReference>
<keyword evidence="4 6" id="KW-0472">Membrane</keyword>
<evidence type="ECO:0000256" key="4">
    <source>
        <dbReference type="ARBA" id="ARBA00023136"/>
    </source>
</evidence>